<evidence type="ECO:0000256" key="1">
    <source>
        <dbReference type="ARBA" id="ARBA00004651"/>
    </source>
</evidence>
<dbReference type="EMBL" id="NSIT01000036">
    <property type="protein sequence ID" value="PJE80012.1"/>
    <property type="molecule type" value="Genomic_DNA"/>
</dbReference>
<comment type="caution">
    <text evidence="9">The sequence shown here is derived from an EMBL/GenBank/DDBJ whole genome shotgun (WGS) entry which is preliminary data.</text>
</comment>
<gene>
    <name evidence="9" type="primary">yscU</name>
    <name evidence="9" type="ORF">CI610_00993</name>
</gene>
<dbReference type="Pfam" id="PF01312">
    <property type="entry name" value="Bac_export_2"/>
    <property type="match status" value="1"/>
</dbReference>
<dbReference type="Gene3D" id="3.40.1690.10">
    <property type="entry name" value="secretion proteins EscU"/>
    <property type="match status" value="1"/>
</dbReference>
<sequence length="355" mass="39857">MSEKTEQPTPKKLRDARKKGQVAKSKEVSGTLGLIAVISVIWAMSDDYMTSIQEMLILPADVYNDDFKIALKIVVDGILRESILLLLPLIMVTLLAAIFGNIMQFGILFSPESIKPDIKKIDPVQGFKKIFAVKNLVEFAKSIIKILFLSFVVYYVIVISLKDMMNLPYCGTDCIAPLVGVLMQKLLLYSAVAFVVIAVFDYLFERHNFMKQQKMTKDEVKREYKESEGSPEIKSKRKEIHQEILNSAENTSKSDVVIKNPTHIAVGLHYNEGRTPLPVVMVKGRGANARFIIKVAEKEGIPVLENVPLAHALFEVGMADFIPGELIEPVAEVFRWVQEIKDSKDLGDFSDDFTS</sequence>
<name>A0A2H9T9V3_9ZZZZ</name>
<feature type="region of interest" description="Disordered" evidence="7">
    <location>
        <begin position="1"/>
        <end position="22"/>
    </location>
</feature>
<organism evidence="9">
    <name type="scientific">invertebrate metagenome</name>
    <dbReference type="NCBI Taxonomy" id="1711999"/>
    <lineage>
        <taxon>unclassified sequences</taxon>
        <taxon>metagenomes</taxon>
        <taxon>organismal metagenomes</taxon>
    </lineage>
</organism>
<dbReference type="SUPFAM" id="SSF160544">
    <property type="entry name" value="EscU C-terminal domain-like"/>
    <property type="match status" value="1"/>
</dbReference>
<dbReference type="GO" id="GO:0005886">
    <property type="term" value="C:plasma membrane"/>
    <property type="evidence" value="ECO:0007669"/>
    <property type="project" value="UniProtKB-SubCell"/>
</dbReference>
<dbReference type="InterPro" id="IPR006135">
    <property type="entry name" value="T3SS_substrate_exporter"/>
</dbReference>
<keyword evidence="6 8" id="KW-0472">Membrane</keyword>
<feature type="transmembrane region" description="Helical" evidence="8">
    <location>
        <begin position="83"/>
        <end position="109"/>
    </location>
</feature>
<proteinExistence type="predicted"/>
<evidence type="ECO:0000256" key="3">
    <source>
        <dbReference type="ARBA" id="ARBA00022692"/>
    </source>
</evidence>
<feature type="transmembrane region" description="Helical" evidence="8">
    <location>
        <begin position="28"/>
        <end position="45"/>
    </location>
</feature>
<dbReference type="AlphaFoldDB" id="A0A2H9T9V3"/>
<feature type="transmembrane region" description="Helical" evidence="8">
    <location>
        <begin position="143"/>
        <end position="161"/>
    </location>
</feature>
<dbReference type="NCBIfam" id="TIGR01404">
    <property type="entry name" value="FlhB_rel_III"/>
    <property type="match status" value="1"/>
</dbReference>
<evidence type="ECO:0000256" key="4">
    <source>
        <dbReference type="ARBA" id="ARBA00022989"/>
    </source>
</evidence>
<keyword evidence="3 8" id="KW-0812">Transmembrane</keyword>
<keyword evidence="5" id="KW-0843">Virulence</keyword>
<evidence type="ECO:0000256" key="6">
    <source>
        <dbReference type="ARBA" id="ARBA00023136"/>
    </source>
</evidence>
<accession>A0A2H9T9V3</accession>
<evidence type="ECO:0000256" key="5">
    <source>
        <dbReference type="ARBA" id="ARBA00023026"/>
    </source>
</evidence>
<reference evidence="9" key="1">
    <citation type="journal article" date="2017" name="Appl. Environ. Microbiol.">
        <title>Molecular characterization of an Endozoicomonas-like organism causing infection in king scallop Pecten maximus L.</title>
        <authorList>
            <person name="Cano I."/>
            <person name="van Aerle R."/>
            <person name="Ross S."/>
            <person name="Verner-Jeffreys D.W."/>
            <person name="Paley R.K."/>
            <person name="Rimmer G."/>
            <person name="Ryder D."/>
            <person name="Hooper P."/>
            <person name="Stone D."/>
            <person name="Feist S.W."/>
        </authorList>
    </citation>
    <scope>NUCLEOTIDE SEQUENCE</scope>
</reference>
<dbReference type="PANTHER" id="PTHR30531">
    <property type="entry name" value="FLAGELLAR BIOSYNTHETIC PROTEIN FLHB"/>
    <property type="match status" value="1"/>
</dbReference>
<feature type="transmembrane region" description="Helical" evidence="8">
    <location>
        <begin position="186"/>
        <end position="204"/>
    </location>
</feature>
<dbReference type="InterPro" id="IPR006307">
    <property type="entry name" value="BsaZ-like"/>
</dbReference>
<keyword evidence="2" id="KW-1003">Cell membrane</keyword>
<evidence type="ECO:0000256" key="8">
    <source>
        <dbReference type="SAM" id="Phobius"/>
    </source>
</evidence>
<dbReference type="PRINTS" id="PR00950">
    <property type="entry name" value="TYPE3IMSPROT"/>
</dbReference>
<evidence type="ECO:0000313" key="9">
    <source>
        <dbReference type="EMBL" id="PJE80012.1"/>
    </source>
</evidence>
<dbReference type="InterPro" id="IPR029025">
    <property type="entry name" value="T3SS_substrate_exporter_C"/>
</dbReference>
<evidence type="ECO:0000256" key="7">
    <source>
        <dbReference type="SAM" id="MobiDB-lite"/>
    </source>
</evidence>
<evidence type="ECO:0000256" key="2">
    <source>
        <dbReference type="ARBA" id="ARBA00022475"/>
    </source>
</evidence>
<dbReference type="GO" id="GO:0009306">
    <property type="term" value="P:protein secretion"/>
    <property type="evidence" value="ECO:0007669"/>
    <property type="project" value="InterPro"/>
</dbReference>
<comment type="subcellular location">
    <subcellularLocation>
        <location evidence="1">Cell membrane</location>
        <topology evidence="1">Multi-pass membrane protein</topology>
    </subcellularLocation>
</comment>
<protein>
    <submittedName>
        <fullName evidence="9">Yop proteins translocation protein U</fullName>
    </submittedName>
</protein>
<keyword evidence="4 8" id="KW-1133">Transmembrane helix</keyword>
<dbReference type="PANTHER" id="PTHR30531:SF14">
    <property type="entry name" value="SURFACE PRESENTATION OF ANTIGENS PROTEIN SPAS"/>
    <property type="match status" value="1"/>
</dbReference>